<dbReference type="Pfam" id="PF04392">
    <property type="entry name" value="ABC_sub_bind"/>
    <property type="match status" value="1"/>
</dbReference>
<comment type="caution">
    <text evidence="1">The sequence shown here is derived from an EMBL/GenBank/DDBJ whole genome shotgun (WGS) entry which is preliminary data.</text>
</comment>
<dbReference type="InterPro" id="IPR007487">
    <property type="entry name" value="ABC_transpt-TYRBP-like"/>
</dbReference>
<dbReference type="Gene3D" id="3.40.50.2300">
    <property type="match status" value="2"/>
</dbReference>
<gene>
    <name evidence="1" type="ORF">S01H4_10062</name>
</gene>
<dbReference type="AlphaFoldDB" id="X0ZLI6"/>
<feature type="non-terminal residue" evidence="1">
    <location>
        <position position="327"/>
    </location>
</feature>
<dbReference type="InterPro" id="IPR028082">
    <property type="entry name" value="Peripla_BP_I"/>
</dbReference>
<dbReference type="PANTHER" id="PTHR35271:SF1">
    <property type="entry name" value="ABC TRANSPORTER, SUBSTRATE-BINDING LIPOPROTEIN"/>
    <property type="match status" value="1"/>
</dbReference>
<accession>X0ZLI6</accession>
<dbReference type="CDD" id="cd06325">
    <property type="entry name" value="PBP1_ABC_unchar_transporter"/>
    <property type="match status" value="1"/>
</dbReference>
<name>X0ZLI6_9ZZZZ</name>
<dbReference type="EMBL" id="BART01003772">
    <property type="protein sequence ID" value="GAG61248.1"/>
    <property type="molecule type" value="Genomic_DNA"/>
</dbReference>
<feature type="non-terminal residue" evidence="1">
    <location>
        <position position="1"/>
    </location>
</feature>
<protein>
    <recommendedName>
        <fullName evidence="2">ABC transporter substrate-binding protein</fullName>
    </recommendedName>
</protein>
<reference evidence="1" key="1">
    <citation type="journal article" date="2014" name="Front. Microbiol.">
        <title>High frequency of phylogenetically diverse reductive dehalogenase-homologous genes in deep subseafloor sedimentary metagenomes.</title>
        <authorList>
            <person name="Kawai M."/>
            <person name="Futagami T."/>
            <person name="Toyoda A."/>
            <person name="Takaki Y."/>
            <person name="Nishi S."/>
            <person name="Hori S."/>
            <person name="Arai W."/>
            <person name="Tsubouchi T."/>
            <person name="Morono Y."/>
            <person name="Uchiyama I."/>
            <person name="Ito T."/>
            <person name="Fujiyama A."/>
            <person name="Inagaki F."/>
            <person name="Takami H."/>
        </authorList>
    </citation>
    <scope>NUCLEOTIDE SEQUENCE</scope>
    <source>
        <strain evidence="1">Expedition CK06-06</strain>
    </source>
</reference>
<sequence length="327" mass="34467">NAKIMMSICLLAVLVLVLPLMNACKGEGVKKIGISQIVSHPALDATREGCIKALADNDYVDGENIEIDYQNSEGDMSLVDTISAKFVGDKVDVIITIATPNTLSAIAAAEGTDIPVVFSAITDPAGSGMVESWESHPDDNVTGISDMIAVADDVDLITQIVPGVKTIGTLYNDGEANSVFLVEKLKEACQPLGIEVVERPVSTSADILTAAQSLVGQVDVIWVGTDNTVVSGLEALIGVCEEESIPLFPSDHESIERGGIACYGFDYYDIGYQTGEMVVKILEGANAADTPVEKGKIVSLSVNTAAAERMGVTIPQELIDASEIVYD</sequence>
<evidence type="ECO:0008006" key="2">
    <source>
        <dbReference type="Google" id="ProtNLM"/>
    </source>
</evidence>
<dbReference type="PANTHER" id="PTHR35271">
    <property type="entry name" value="ABC TRANSPORTER, SUBSTRATE-BINDING LIPOPROTEIN-RELATED"/>
    <property type="match status" value="1"/>
</dbReference>
<organism evidence="1">
    <name type="scientific">marine sediment metagenome</name>
    <dbReference type="NCBI Taxonomy" id="412755"/>
    <lineage>
        <taxon>unclassified sequences</taxon>
        <taxon>metagenomes</taxon>
        <taxon>ecological metagenomes</taxon>
    </lineage>
</organism>
<evidence type="ECO:0000313" key="1">
    <source>
        <dbReference type="EMBL" id="GAG61248.1"/>
    </source>
</evidence>
<dbReference type="SUPFAM" id="SSF53822">
    <property type="entry name" value="Periplasmic binding protein-like I"/>
    <property type="match status" value="1"/>
</dbReference>
<proteinExistence type="predicted"/>